<evidence type="ECO:0000256" key="8">
    <source>
        <dbReference type="SAM" id="Phobius"/>
    </source>
</evidence>
<evidence type="ECO:0000256" key="5">
    <source>
        <dbReference type="ARBA" id="ARBA00022692"/>
    </source>
</evidence>
<reference evidence="9" key="1">
    <citation type="journal article" date="2014" name="Int. J. Syst. Evol. Microbiol.">
        <title>Complete genome sequence of Corynebacterium casei LMG S-19264T (=DSM 44701T), isolated from a smear-ripened cheese.</title>
        <authorList>
            <consortium name="US DOE Joint Genome Institute (JGI-PGF)"/>
            <person name="Walter F."/>
            <person name="Albersmeier A."/>
            <person name="Kalinowski J."/>
            <person name="Ruckert C."/>
        </authorList>
    </citation>
    <scope>NUCLEOTIDE SEQUENCE</scope>
    <source>
        <strain evidence="9">CGMCC 1.12987</strain>
    </source>
</reference>
<dbReference type="GO" id="GO:0016020">
    <property type="term" value="C:membrane"/>
    <property type="evidence" value="ECO:0007669"/>
    <property type="project" value="UniProtKB-SubCell"/>
</dbReference>
<evidence type="ECO:0000256" key="7">
    <source>
        <dbReference type="ARBA" id="ARBA00023136"/>
    </source>
</evidence>
<protein>
    <submittedName>
        <fullName evidence="9">Germination protein</fullName>
    </submittedName>
</protein>
<comment type="subcellular location">
    <subcellularLocation>
        <location evidence="1">Membrane</location>
        <topology evidence="1">Multi-pass membrane protein</topology>
    </subcellularLocation>
</comment>
<evidence type="ECO:0000256" key="4">
    <source>
        <dbReference type="ARBA" id="ARBA00022544"/>
    </source>
</evidence>
<dbReference type="Proteomes" id="UP000644756">
    <property type="component" value="Unassembled WGS sequence"/>
</dbReference>
<dbReference type="RefSeq" id="WP_188531294.1">
    <property type="nucleotide sequence ID" value="NZ_BMGR01000007.1"/>
</dbReference>
<keyword evidence="4" id="KW-0309">Germination</keyword>
<evidence type="ECO:0000256" key="6">
    <source>
        <dbReference type="ARBA" id="ARBA00022989"/>
    </source>
</evidence>
<evidence type="ECO:0000256" key="3">
    <source>
        <dbReference type="ARBA" id="ARBA00022448"/>
    </source>
</evidence>
<dbReference type="EMBL" id="BMGR01000007">
    <property type="protein sequence ID" value="GGG06124.1"/>
    <property type="molecule type" value="Genomic_DNA"/>
</dbReference>
<name>A0A917D0J6_9BACL</name>
<keyword evidence="5 8" id="KW-0812">Transmembrane</keyword>
<feature type="transmembrane region" description="Helical" evidence="8">
    <location>
        <begin position="301"/>
        <end position="317"/>
    </location>
</feature>
<dbReference type="InterPro" id="IPR004761">
    <property type="entry name" value="Spore_GerAB"/>
</dbReference>
<dbReference type="GO" id="GO:0009847">
    <property type="term" value="P:spore germination"/>
    <property type="evidence" value="ECO:0007669"/>
    <property type="project" value="InterPro"/>
</dbReference>
<evidence type="ECO:0000256" key="2">
    <source>
        <dbReference type="ARBA" id="ARBA00007998"/>
    </source>
</evidence>
<proteinExistence type="inferred from homology"/>
<feature type="transmembrane region" description="Helical" evidence="8">
    <location>
        <begin position="329"/>
        <end position="351"/>
    </location>
</feature>
<organism evidence="9 10">
    <name type="scientific">Paenibacillus abyssi</name>
    <dbReference type="NCBI Taxonomy" id="1340531"/>
    <lineage>
        <taxon>Bacteria</taxon>
        <taxon>Bacillati</taxon>
        <taxon>Bacillota</taxon>
        <taxon>Bacilli</taxon>
        <taxon>Bacillales</taxon>
        <taxon>Paenibacillaceae</taxon>
        <taxon>Paenibacillus</taxon>
    </lineage>
</organism>
<comment type="caution">
    <text evidence="9">The sequence shown here is derived from an EMBL/GenBank/DDBJ whole genome shotgun (WGS) entry which is preliminary data.</text>
</comment>
<reference evidence="9" key="2">
    <citation type="submission" date="2020-09" db="EMBL/GenBank/DDBJ databases">
        <authorList>
            <person name="Sun Q."/>
            <person name="Zhou Y."/>
        </authorList>
    </citation>
    <scope>NUCLEOTIDE SEQUENCE</scope>
    <source>
        <strain evidence="9">CGMCC 1.12987</strain>
    </source>
</reference>
<keyword evidence="3" id="KW-0813">Transport</keyword>
<feature type="transmembrane region" description="Helical" evidence="8">
    <location>
        <begin position="38"/>
        <end position="60"/>
    </location>
</feature>
<keyword evidence="6 8" id="KW-1133">Transmembrane helix</keyword>
<gene>
    <name evidence="9" type="ORF">GCM10010916_23930</name>
</gene>
<dbReference type="AlphaFoldDB" id="A0A917D0J6"/>
<feature type="transmembrane region" description="Helical" evidence="8">
    <location>
        <begin position="145"/>
        <end position="161"/>
    </location>
</feature>
<feature type="transmembrane region" description="Helical" evidence="8">
    <location>
        <begin position="80"/>
        <end position="104"/>
    </location>
</feature>
<feature type="transmembrane region" description="Helical" evidence="8">
    <location>
        <begin position="181"/>
        <end position="201"/>
    </location>
</feature>
<evidence type="ECO:0000313" key="10">
    <source>
        <dbReference type="Proteomes" id="UP000644756"/>
    </source>
</evidence>
<dbReference type="PANTHER" id="PTHR34975:SF2">
    <property type="entry name" value="SPORE GERMINATION PROTEIN A2"/>
    <property type="match status" value="1"/>
</dbReference>
<feature type="transmembrane region" description="Helical" evidence="8">
    <location>
        <begin position="266"/>
        <end position="289"/>
    </location>
</feature>
<feature type="transmembrane region" description="Helical" evidence="8">
    <location>
        <begin position="116"/>
        <end position="133"/>
    </location>
</feature>
<sequence>MREKINPYHIFMLMYMVQSGVGLFSLPRITAEYFGTNGWLAVLVVSFIVCLNIALFYIVYRMGKGRSVFDIMESSVSKFVLFPLYAFVIFVISLTGCLLGKQYILMFQMISFQTTPPYILKLFFEILLYFLLIKGIYNIVKASTVFFYLTSWMPFLMLYHLGEFEWQRLTPFLFQGETSMIQGIIQIMGSLLGYEVSLYLIPYVERNSPFFRAVVLGSLYTSLVYLVVCIVSFGFFGFTMLLHLNFPLFDLFAFIELPFVERFENLLFIFFIFKVLITTIISFWIVQLYLGRIFTKAHPKLLIFMIVLATYIVSNFADTLTKLSRWLHYLFAMHISLNFLIPIVLIILLNIQKRQEVT</sequence>
<dbReference type="Pfam" id="PF03845">
    <property type="entry name" value="Spore_permease"/>
    <property type="match status" value="1"/>
</dbReference>
<evidence type="ECO:0000256" key="1">
    <source>
        <dbReference type="ARBA" id="ARBA00004141"/>
    </source>
</evidence>
<evidence type="ECO:0000313" key="9">
    <source>
        <dbReference type="EMBL" id="GGG06124.1"/>
    </source>
</evidence>
<feature type="transmembrane region" description="Helical" evidence="8">
    <location>
        <begin position="7"/>
        <end position="26"/>
    </location>
</feature>
<keyword evidence="7 8" id="KW-0472">Membrane</keyword>
<dbReference type="PANTHER" id="PTHR34975">
    <property type="entry name" value="SPORE GERMINATION PROTEIN A2"/>
    <property type="match status" value="1"/>
</dbReference>
<feature type="transmembrane region" description="Helical" evidence="8">
    <location>
        <begin position="213"/>
        <end position="246"/>
    </location>
</feature>
<accession>A0A917D0J6</accession>
<keyword evidence="10" id="KW-1185">Reference proteome</keyword>
<comment type="similarity">
    <text evidence="2">Belongs to the amino acid-polyamine-organocation (APC) superfamily. Spore germination protein (SGP) (TC 2.A.3.9) family.</text>
</comment>